<evidence type="ECO:0000313" key="4">
    <source>
        <dbReference type="Proteomes" id="UP001198220"/>
    </source>
</evidence>
<evidence type="ECO:0000313" key="3">
    <source>
        <dbReference type="EMBL" id="MCC2124889.1"/>
    </source>
</evidence>
<dbReference type="Pfam" id="PF03401">
    <property type="entry name" value="TctC"/>
    <property type="match status" value="1"/>
</dbReference>
<dbReference type="SUPFAM" id="SSF53850">
    <property type="entry name" value="Periplasmic binding protein-like II"/>
    <property type="match status" value="1"/>
</dbReference>
<dbReference type="PROSITE" id="PS51257">
    <property type="entry name" value="PROKAR_LIPOPROTEIN"/>
    <property type="match status" value="1"/>
</dbReference>
<gene>
    <name evidence="3" type="ORF">LKD36_01700</name>
</gene>
<dbReference type="InterPro" id="IPR042100">
    <property type="entry name" value="Bug_dom1"/>
</dbReference>
<comment type="similarity">
    <text evidence="1">Belongs to the UPF0065 (bug) family.</text>
</comment>
<protein>
    <submittedName>
        <fullName evidence="3">Tripartite tricarboxylate transporter substrate binding protein</fullName>
    </submittedName>
</protein>
<dbReference type="AlphaFoldDB" id="A0AAE3A5D9"/>
<accession>A0AAE3A5D9</accession>
<evidence type="ECO:0000256" key="2">
    <source>
        <dbReference type="SAM" id="SignalP"/>
    </source>
</evidence>
<feature type="chain" id="PRO_5042162421" evidence="2">
    <location>
        <begin position="31"/>
        <end position="330"/>
    </location>
</feature>
<evidence type="ECO:0000256" key="1">
    <source>
        <dbReference type="ARBA" id="ARBA00006987"/>
    </source>
</evidence>
<keyword evidence="2" id="KW-0732">Signal</keyword>
<dbReference type="EMBL" id="JAJEPS010000001">
    <property type="protein sequence ID" value="MCC2124889.1"/>
    <property type="molecule type" value="Genomic_DNA"/>
</dbReference>
<feature type="signal peptide" evidence="2">
    <location>
        <begin position="1"/>
        <end position="30"/>
    </location>
</feature>
<organism evidence="3 4">
    <name type="scientific">Hominiventricola filiformis</name>
    <dbReference type="NCBI Taxonomy" id="2885352"/>
    <lineage>
        <taxon>Bacteria</taxon>
        <taxon>Bacillati</taxon>
        <taxon>Bacillota</taxon>
        <taxon>Clostridia</taxon>
        <taxon>Lachnospirales</taxon>
        <taxon>Lachnospiraceae</taxon>
        <taxon>Hominiventricola</taxon>
    </lineage>
</organism>
<dbReference type="PIRSF" id="PIRSF017082">
    <property type="entry name" value="YflP"/>
    <property type="match status" value="1"/>
</dbReference>
<proteinExistence type="inferred from homology"/>
<dbReference type="Gene3D" id="3.40.190.150">
    <property type="entry name" value="Bordetella uptake gene, domain 1"/>
    <property type="match status" value="1"/>
</dbReference>
<sequence>MKKKLVATVLAGVMALSVAMTGCGSSSDTADGTFTPTKSIQWMCTSSAGGGSDIFTRMIGDIMTTNGMVNDQTIVVTNKTDGAGEVGRNEVAMMKKNPDYQLLTFNSGDLMPMVENTKNRSSNFRILAIMAVDKQLLFKGAGAKYDTFADVINAVENGEKVVIGGSKGDDIATYQALVAELGVSEDNLTYITYDSTGDAITAALGGHVEYVISKPAAASEYVTAGSLVPILAFSTERYTGDLADAPTLSEVGDYNDVEVPVWRGVAAPAAMSDAAVQYWSDTLKAVSETEQWKTEYIEANKLIEEYMDTAAATDYVTQYEADYLAKKGLQ</sequence>
<dbReference type="Gene3D" id="3.40.190.10">
    <property type="entry name" value="Periplasmic binding protein-like II"/>
    <property type="match status" value="1"/>
</dbReference>
<dbReference type="PANTHER" id="PTHR42928:SF1">
    <property type="entry name" value="BLR4371 PROTEIN"/>
    <property type="match status" value="1"/>
</dbReference>
<keyword evidence="4" id="KW-1185">Reference proteome</keyword>
<reference evidence="3 4" key="1">
    <citation type="submission" date="2021-10" db="EMBL/GenBank/DDBJ databases">
        <title>Anaerobic single-cell dispensing facilitates the cultivation of human gut bacteria.</title>
        <authorList>
            <person name="Afrizal A."/>
        </authorList>
    </citation>
    <scope>NUCLEOTIDE SEQUENCE [LARGE SCALE GENOMIC DNA]</scope>
    <source>
        <strain evidence="3 4">CLA-AA-H276</strain>
    </source>
</reference>
<dbReference type="RefSeq" id="WP_118768903.1">
    <property type="nucleotide sequence ID" value="NZ_JAJEPS010000001.1"/>
</dbReference>
<name>A0AAE3A5D9_9FIRM</name>
<dbReference type="PANTHER" id="PTHR42928">
    <property type="entry name" value="TRICARBOXYLATE-BINDING PROTEIN"/>
    <property type="match status" value="1"/>
</dbReference>
<comment type="caution">
    <text evidence="3">The sequence shown here is derived from an EMBL/GenBank/DDBJ whole genome shotgun (WGS) entry which is preliminary data.</text>
</comment>
<dbReference type="InterPro" id="IPR005064">
    <property type="entry name" value="BUG"/>
</dbReference>
<dbReference type="Proteomes" id="UP001198220">
    <property type="component" value="Unassembled WGS sequence"/>
</dbReference>